<accession>A0A7M5WTZ4</accession>
<sequence length="153" mass="17666">MDSIGGIPPNPINRIHLWNSPKSPFSSILPSFLWLSKHPTLFYCSQMTTLKIQWTPFVEFPQIQLIESICGIPPNPHFQASYPLSYGFQMTALEVQWTPMVDFPQIQLIESVRGTCFLFHLIKDIISLVYCAKRYVKAGFHGKRHFDLEFDGF</sequence>
<evidence type="ECO:0000313" key="1">
    <source>
        <dbReference type="EnsemblMetazoa" id="CLYHEMP013036.1"/>
    </source>
</evidence>
<keyword evidence="2" id="KW-1185">Reference proteome</keyword>
<dbReference type="EnsemblMetazoa" id="CLYHEMT013036.1">
    <property type="protein sequence ID" value="CLYHEMP013036.1"/>
    <property type="gene ID" value="CLYHEMG013036"/>
</dbReference>
<evidence type="ECO:0000313" key="2">
    <source>
        <dbReference type="Proteomes" id="UP000594262"/>
    </source>
</evidence>
<reference evidence="1" key="1">
    <citation type="submission" date="2021-01" db="UniProtKB">
        <authorList>
            <consortium name="EnsemblMetazoa"/>
        </authorList>
    </citation>
    <scope>IDENTIFICATION</scope>
</reference>
<protein>
    <submittedName>
        <fullName evidence="1">Uncharacterized protein</fullName>
    </submittedName>
</protein>
<proteinExistence type="predicted"/>
<organism evidence="1 2">
    <name type="scientific">Clytia hemisphaerica</name>
    <dbReference type="NCBI Taxonomy" id="252671"/>
    <lineage>
        <taxon>Eukaryota</taxon>
        <taxon>Metazoa</taxon>
        <taxon>Cnidaria</taxon>
        <taxon>Hydrozoa</taxon>
        <taxon>Hydroidolina</taxon>
        <taxon>Leptothecata</taxon>
        <taxon>Obeliida</taxon>
        <taxon>Clytiidae</taxon>
        <taxon>Clytia</taxon>
    </lineage>
</organism>
<dbReference type="AlphaFoldDB" id="A0A7M5WTZ4"/>
<name>A0A7M5WTZ4_9CNID</name>
<dbReference type="Proteomes" id="UP000594262">
    <property type="component" value="Unplaced"/>
</dbReference>